<dbReference type="Proteomes" id="UP000325577">
    <property type="component" value="Linkage Group LG7"/>
</dbReference>
<keyword evidence="2" id="KW-1185">Reference proteome</keyword>
<dbReference type="InterPro" id="IPR037766">
    <property type="entry name" value="FHY1"/>
</dbReference>
<dbReference type="GO" id="GO:0051457">
    <property type="term" value="P:maintenance of protein location in nucleus"/>
    <property type="evidence" value="ECO:0007669"/>
    <property type="project" value="TreeGrafter"/>
</dbReference>
<dbReference type="OrthoDB" id="1930763at2759"/>
<dbReference type="GO" id="GO:0061608">
    <property type="term" value="F:nuclear import signal receptor activity"/>
    <property type="evidence" value="ECO:0007669"/>
    <property type="project" value="TreeGrafter"/>
</dbReference>
<dbReference type="GO" id="GO:0016607">
    <property type="term" value="C:nuclear speck"/>
    <property type="evidence" value="ECO:0007669"/>
    <property type="project" value="TreeGrafter"/>
</dbReference>
<dbReference type="AlphaFoldDB" id="A0A5J4ZJR5"/>
<dbReference type="PANTHER" id="PTHR37723:SF1">
    <property type="entry name" value="PROTEIN FAR-RED-ELONGATED HYPOCOTYL 1-LIKE"/>
    <property type="match status" value="1"/>
</dbReference>
<dbReference type="GO" id="GO:0005737">
    <property type="term" value="C:cytoplasm"/>
    <property type="evidence" value="ECO:0007669"/>
    <property type="project" value="TreeGrafter"/>
</dbReference>
<evidence type="ECO:0000313" key="1">
    <source>
        <dbReference type="EMBL" id="KAA8518920.1"/>
    </source>
</evidence>
<organism evidence="1 2">
    <name type="scientific">Nyssa sinensis</name>
    <dbReference type="NCBI Taxonomy" id="561372"/>
    <lineage>
        <taxon>Eukaryota</taxon>
        <taxon>Viridiplantae</taxon>
        <taxon>Streptophyta</taxon>
        <taxon>Embryophyta</taxon>
        <taxon>Tracheophyta</taxon>
        <taxon>Spermatophyta</taxon>
        <taxon>Magnoliopsida</taxon>
        <taxon>eudicotyledons</taxon>
        <taxon>Gunneridae</taxon>
        <taxon>Pentapetalae</taxon>
        <taxon>asterids</taxon>
        <taxon>Cornales</taxon>
        <taxon>Nyssaceae</taxon>
        <taxon>Nyssa</taxon>
    </lineage>
</organism>
<protein>
    <submittedName>
        <fullName evidence="1">Uncharacterized protein</fullName>
    </submittedName>
</protein>
<proteinExistence type="predicted"/>
<accession>A0A5J4ZJR5</accession>
<name>A0A5J4ZJR5_9ASTE</name>
<sequence>MEELNTNPTAFESIDVDKELHSNMFYWNKKRKFQAEQLGLPLPKHKRWDRKFRSECDFPSNKNLIAEDFDIIIIKGKTDGRPRDDGSGTGVNKR</sequence>
<dbReference type="PANTHER" id="PTHR37723">
    <property type="entry name" value="PROTEIN FAR-RED ELONGATED HYPOCOTYL 1"/>
    <property type="match status" value="1"/>
</dbReference>
<gene>
    <name evidence="1" type="ORF">F0562_016306</name>
</gene>
<dbReference type="GO" id="GO:0009639">
    <property type="term" value="P:response to red or far red light"/>
    <property type="evidence" value="ECO:0007669"/>
    <property type="project" value="InterPro"/>
</dbReference>
<evidence type="ECO:0000313" key="2">
    <source>
        <dbReference type="Proteomes" id="UP000325577"/>
    </source>
</evidence>
<reference evidence="1 2" key="1">
    <citation type="submission" date="2019-09" db="EMBL/GenBank/DDBJ databases">
        <title>A chromosome-level genome assembly of the Chinese tupelo Nyssa sinensis.</title>
        <authorList>
            <person name="Yang X."/>
            <person name="Kang M."/>
            <person name="Yang Y."/>
            <person name="Xiong H."/>
            <person name="Wang M."/>
            <person name="Zhang Z."/>
            <person name="Wang Z."/>
            <person name="Wu H."/>
            <person name="Ma T."/>
            <person name="Liu J."/>
            <person name="Xi Z."/>
        </authorList>
    </citation>
    <scope>NUCLEOTIDE SEQUENCE [LARGE SCALE GENOMIC DNA]</scope>
    <source>
        <strain evidence="1">J267</strain>
        <tissue evidence="1">Leaf</tissue>
    </source>
</reference>
<dbReference type="EMBL" id="CM018050">
    <property type="protein sequence ID" value="KAA8518920.1"/>
    <property type="molecule type" value="Genomic_DNA"/>
</dbReference>